<keyword evidence="2" id="KW-1185">Reference proteome</keyword>
<dbReference type="InParanoid" id="A0A0C2ZY47"/>
<dbReference type="HOGENOM" id="CLU_2172592_0_0_1"/>
<dbReference type="Proteomes" id="UP000053989">
    <property type="component" value="Unassembled WGS sequence"/>
</dbReference>
<evidence type="ECO:0000313" key="2">
    <source>
        <dbReference type="Proteomes" id="UP000053989"/>
    </source>
</evidence>
<protein>
    <submittedName>
        <fullName evidence="1">Uncharacterized protein</fullName>
    </submittedName>
</protein>
<dbReference type="AlphaFoldDB" id="A0A0C2ZY47"/>
<reference evidence="2" key="2">
    <citation type="submission" date="2015-01" db="EMBL/GenBank/DDBJ databases">
        <title>Evolutionary Origins and Diversification of the Mycorrhizal Mutualists.</title>
        <authorList>
            <consortium name="DOE Joint Genome Institute"/>
            <consortium name="Mycorrhizal Genomics Consortium"/>
            <person name="Kohler A."/>
            <person name="Kuo A."/>
            <person name="Nagy L.G."/>
            <person name="Floudas D."/>
            <person name="Copeland A."/>
            <person name="Barry K.W."/>
            <person name="Cichocki N."/>
            <person name="Veneault-Fourrey C."/>
            <person name="LaButti K."/>
            <person name="Lindquist E.A."/>
            <person name="Lipzen A."/>
            <person name="Lundell T."/>
            <person name="Morin E."/>
            <person name="Murat C."/>
            <person name="Riley R."/>
            <person name="Ohm R."/>
            <person name="Sun H."/>
            <person name="Tunlid A."/>
            <person name="Henrissat B."/>
            <person name="Grigoriev I.V."/>
            <person name="Hibbett D.S."/>
            <person name="Martin F."/>
        </authorList>
    </citation>
    <scope>NUCLEOTIDE SEQUENCE [LARGE SCALE GENOMIC DNA]</scope>
    <source>
        <strain evidence="2">Foug A</strain>
    </source>
</reference>
<reference evidence="1 2" key="1">
    <citation type="submission" date="2014-04" db="EMBL/GenBank/DDBJ databases">
        <authorList>
            <consortium name="DOE Joint Genome Institute"/>
            <person name="Kuo A."/>
            <person name="Kohler A."/>
            <person name="Nagy L.G."/>
            <person name="Floudas D."/>
            <person name="Copeland A."/>
            <person name="Barry K.W."/>
            <person name="Cichocki N."/>
            <person name="Veneault-Fourrey C."/>
            <person name="LaButti K."/>
            <person name="Lindquist E.A."/>
            <person name="Lipzen A."/>
            <person name="Lundell T."/>
            <person name="Morin E."/>
            <person name="Murat C."/>
            <person name="Sun H."/>
            <person name="Tunlid A."/>
            <person name="Henrissat B."/>
            <person name="Grigoriev I.V."/>
            <person name="Hibbett D.S."/>
            <person name="Martin F."/>
            <person name="Nordberg H.P."/>
            <person name="Cantor M.N."/>
            <person name="Hua S.X."/>
        </authorList>
    </citation>
    <scope>NUCLEOTIDE SEQUENCE [LARGE SCALE GENOMIC DNA]</scope>
    <source>
        <strain evidence="1 2">Foug A</strain>
    </source>
</reference>
<sequence length="110" mass="13105">MAFSTRFKPYVRQYRQTNLTRMVLVKFVRRYFPELHGFCARSGHALALLAYERLPGGWYGLTMEYVANAVLVTKYRRISKYFEQWKIDLHRLVAKFHDAGWHQGNCTCRP</sequence>
<organism evidence="1 2">
    <name type="scientific">Scleroderma citrinum Foug A</name>
    <dbReference type="NCBI Taxonomy" id="1036808"/>
    <lineage>
        <taxon>Eukaryota</taxon>
        <taxon>Fungi</taxon>
        <taxon>Dikarya</taxon>
        <taxon>Basidiomycota</taxon>
        <taxon>Agaricomycotina</taxon>
        <taxon>Agaricomycetes</taxon>
        <taxon>Agaricomycetidae</taxon>
        <taxon>Boletales</taxon>
        <taxon>Sclerodermatineae</taxon>
        <taxon>Sclerodermataceae</taxon>
        <taxon>Scleroderma</taxon>
    </lineage>
</organism>
<dbReference type="EMBL" id="KN822101">
    <property type="protein sequence ID" value="KIM57382.1"/>
    <property type="molecule type" value="Genomic_DNA"/>
</dbReference>
<dbReference type="OrthoDB" id="3247966at2759"/>
<evidence type="ECO:0000313" key="1">
    <source>
        <dbReference type="EMBL" id="KIM57382.1"/>
    </source>
</evidence>
<proteinExistence type="predicted"/>
<accession>A0A0C2ZY47</accession>
<name>A0A0C2ZY47_9AGAM</name>
<gene>
    <name evidence="1" type="ORF">SCLCIDRAFT_1134114</name>
</gene>